<evidence type="ECO:0000313" key="4">
    <source>
        <dbReference type="Proteomes" id="UP000389128"/>
    </source>
</evidence>
<dbReference type="GO" id="GO:0005694">
    <property type="term" value="C:chromosome"/>
    <property type="evidence" value="ECO:0007669"/>
    <property type="project" value="TreeGrafter"/>
</dbReference>
<gene>
    <name evidence="3" type="ORF">ETQ85_25740</name>
</gene>
<dbReference type="SUPFAM" id="SSF109709">
    <property type="entry name" value="KorB DNA-binding domain-like"/>
    <property type="match status" value="1"/>
</dbReference>
<dbReference type="Proteomes" id="UP000389128">
    <property type="component" value="Unassembled WGS sequence"/>
</dbReference>
<dbReference type="InterPro" id="IPR003115">
    <property type="entry name" value="ParB_N"/>
</dbReference>
<dbReference type="SMART" id="SM00470">
    <property type="entry name" value="ParB"/>
    <property type="match status" value="1"/>
</dbReference>
<comment type="caution">
    <text evidence="3">The sequence shown here is derived from an EMBL/GenBank/DDBJ whole genome shotgun (WGS) entry which is preliminary data.</text>
</comment>
<comment type="similarity">
    <text evidence="1">Belongs to the ParB family.</text>
</comment>
<dbReference type="OrthoDB" id="248048at2"/>
<organism evidence="3 4">
    <name type="scientific">Zoogloea oleivorans</name>
    <dbReference type="NCBI Taxonomy" id="1552750"/>
    <lineage>
        <taxon>Bacteria</taxon>
        <taxon>Pseudomonadati</taxon>
        <taxon>Pseudomonadota</taxon>
        <taxon>Betaproteobacteria</taxon>
        <taxon>Rhodocyclales</taxon>
        <taxon>Zoogloeaceae</taxon>
        <taxon>Zoogloea</taxon>
    </lineage>
</organism>
<dbReference type="InterPro" id="IPR050336">
    <property type="entry name" value="Chromosome_partition/occlusion"/>
</dbReference>
<dbReference type="InterPro" id="IPR004437">
    <property type="entry name" value="ParB/RepB/Spo0J"/>
</dbReference>
<dbReference type="RefSeq" id="WP_148581833.1">
    <property type="nucleotide sequence ID" value="NZ_SDKK01000079.1"/>
</dbReference>
<dbReference type="CDD" id="cd16411">
    <property type="entry name" value="ParB_N_like"/>
    <property type="match status" value="1"/>
</dbReference>
<evidence type="ECO:0000313" key="3">
    <source>
        <dbReference type="EMBL" id="TYC48830.1"/>
    </source>
</evidence>
<dbReference type="Gene3D" id="3.90.1530.30">
    <property type="match status" value="1"/>
</dbReference>
<evidence type="ECO:0000256" key="1">
    <source>
        <dbReference type="ARBA" id="ARBA00006295"/>
    </source>
</evidence>
<protein>
    <submittedName>
        <fullName evidence="3">ParB/RepB/Spo0J family partition protein</fullName>
    </submittedName>
</protein>
<dbReference type="PANTHER" id="PTHR33375:SF1">
    <property type="entry name" value="CHROMOSOME-PARTITIONING PROTEIN PARB-RELATED"/>
    <property type="match status" value="1"/>
</dbReference>
<dbReference type="SUPFAM" id="SSF110849">
    <property type="entry name" value="ParB/Sulfiredoxin"/>
    <property type="match status" value="1"/>
</dbReference>
<dbReference type="AlphaFoldDB" id="A0A6C2C4G4"/>
<accession>A0A6C2C4G4</accession>
<dbReference type="InterPro" id="IPR011111">
    <property type="entry name" value="Plasmid_RepB"/>
</dbReference>
<dbReference type="Gene3D" id="1.10.10.2830">
    <property type="match status" value="1"/>
</dbReference>
<proteinExistence type="inferred from homology"/>
<dbReference type="PANTHER" id="PTHR33375">
    <property type="entry name" value="CHROMOSOME-PARTITIONING PROTEIN PARB-RELATED"/>
    <property type="match status" value="1"/>
</dbReference>
<reference evidence="3 4" key="1">
    <citation type="submission" date="2019-01" db="EMBL/GenBank/DDBJ databases">
        <title>Zoogloea oleivorans genome sequencing and assembly.</title>
        <authorList>
            <person name="Tancsics A."/>
            <person name="Farkas M."/>
            <person name="Kriszt B."/>
            <person name="Maroti G."/>
            <person name="Horvath B."/>
        </authorList>
    </citation>
    <scope>NUCLEOTIDE SEQUENCE [LARGE SCALE GENOMIC DNA]</scope>
    <source>
        <strain evidence="3 4">Buc</strain>
    </source>
</reference>
<dbReference type="NCBIfam" id="TIGR00180">
    <property type="entry name" value="parB_part"/>
    <property type="match status" value="1"/>
</dbReference>
<dbReference type="GO" id="GO:0003677">
    <property type="term" value="F:DNA binding"/>
    <property type="evidence" value="ECO:0007669"/>
    <property type="project" value="InterPro"/>
</dbReference>
<dbReference type="Pfam" id="PF07506">
    <property type="entry name" value="RepB"/>
    <property type="match status" value="1"/>
</dbReference>
<sequence length="299" mass="33642">MKPAVIHENVIMIPIDRIDVLNPRSRNKKQHLEIVENIRSIGLKRPITVSRRTLPDGSHRYNLICGQGRLEAFKLLNQDSIPAFVTEASEEDCLVMSLVENIARRQHRPIDLMREVGELRKRGHNDGEIAQRIGVTPSWVNMIAGLLEKGEEKLLSAVEAGSIPLSMATDIARSSDAELQNLLAGAYQEGFRGKKLSTLRKLLEQRIRRDKAIGNVPLGKSSKKKPLTASDLRNLYELEAEKLRIRAKKAEFTHERIIFAAEAIKDLLENEEFALLLQAEGKDTLPKLLKDRISGEARA</sequence>
<keyword evidence="4" id="KW-1185">Reference proteome</keyword>
<name>A0A6C2C4G4_9RHOO</name>
<dbReference type="GO" id="GO:0007059">
    <property type="term" value="P:chromosome segregation"/>
    <property type="evidence" value="ECO:0007669"/>
    <property type="project" value="TreeGrafter"/>
</dbReference>
<dbReference type="EMBL" id="SDKK01000079">
    <property type="protein sequence ID" value="TYC48830.1"/>
    <property type="molecule type" value="Genomic_DNA"/>
</dbReference>
<feature type="domain" description="ParB-like N-terminal" evidence="2">
    <location>
        <begin position="11"/>
        <end position="102"/>
    </location>
</feature>
<dbReference type="InterPro" id="IPR036086">
    <property type="entry name" value="ParB/Sulfiredoxin_sf"/>
</dbReference>
<dbReference type="Pfam" id="PF02195">
    <property type="entry name" value="ParB_N"/>
    <property type="match status" value="1"/>
</dbReference>
<evidence type="ECO:0000259" key="2">
    <source>
        <dbReference type="SMART" id="SM00470"/>
    </source>
</evidence>